<dbReference type="SUPFAM" id="SSF54236">
    <property type="entry name" value="Ubiquitin-like"/>
    <property type="match status" value="1"/>
</dbReference>
<dbReference type="EMBL" id="CAJNOC010002387">
    <property type="protein sequence ID" value="CAF0930040.1"/>
    <property type="molecule type" value="Genomic_DNA"/>
</dbReference>
<feature type="compositionally biased region" description="Low complexity" evidence="7">
    <location>
        <begin position="758"/>
        <end position="789"/>
    </location>
</feature>
<feature type="domain" description="DEP" evidence="9">
    <location>
        <begin position="607"/>
        <end position="681"/>
    </location>
</feature>
<dbReference type="FunFam" id="1.10.10.10:FF:000040">
    <property type="entry name" value="segment polarity protein dishevelled homolog DVL-3"/>
    <property type="match status" value="1"/>
</dbReference>
<feature type="compositionally biased region" description="Polar residues" evidence="7">
    <location>
        <begin position="126"/>
        <end position="144"/>
    </location>
</feature>
<dbReference type="Pfam" id="PF00595">
    <property type="entry name" value="PDZ"/>
    <property type="match status" value="1"/>
</dbReference>
<comment type="caution">
    <text evidence="11">The sequence shown here is derived from an EMBL/GenBank/DDBJ whole genome shotgun (WGS) entry which is preliminary data.</text>
</comment>
<dbReference type="SMART" id="SM00049">
    <property type="entry name" value="DEP"/>
    <property type="match status" value="1"/>
</dbReference>
<evidence type="ECO:0000259" key="9">
    <source>
        <dbReference type="PROSITE" id="PS50186"/>
    </source>
</evidence>
<dbReference type="FunFam" id="2.40.240.130:FF:000001">
    <property type="entry name" value="Segment polarity protein dishevelled homolog DVL-1"/>
    <property type="match status" value="1"/>
</dbReference>
<comment type="subcellular location">
    <subcellularLocation>
        <location evidence="1">Cytoplasm</location>
    </subcellularLocation>
</comment>
<feature type="compositionally biased region" description="Polar residues" evidence="7">
    <location>
        <begin position="322"/>
        <end position="337"/>
    </location>
</feature>
<dbReference type="Proteomes" id="UP000663879">
    <property type="component" value="Unassembled WGS sequence"/>
</dbReference>
<dbReference type="Gene3D" id="2.30.42.10">
    <property type="match status" value="1"/>
</dbReference>
<dbReference type="FunFam" id="2.30.42.10:FF:000014">
    <property type="entry name" value="Segment polarity protein dishevelled homolog DVL-3"/>
    <property type="match status" value="1"/>
</dbReference>
<dbReference type="Pfam" id="PF00778">
    <property type="entry name" value="DIX"/>
    <property type="match status" value="1"/>
</dbReference>
<feature type="compositionally biased region" description="Basic and acidic residues" evidence="7">
    <location>
        <begin position="106"/>
        <end position="121"/>
    </location>
</feature>
<feature type="compositionally biased region" description="Polar residues" evidence="7">
    <location>
        <begin position="891"/>
        <end position="912"/>
    </location>
</feature>
<organism evidence="11 12">
    <name type="scientific">Brachionus calyciflorus</name>
    <dbReference type="NCBI Taxonomy" id="104777"/>
    <lineage>
        <taxon>Eukaryota</taxon>
        <taxon>Metazoa</taxon>
        <taxon>Spiralia</taxon>
        <taxon>Gnathifera</taxon>
        <taxon>Rotifera</taxon>
        <taxon>Eurotatoria</taxon>
        <taxon>Monogononta</taxon>
        <taxon>Pseudotrocha</taxon>
        <taxon>Ploima</taxon>
        <taxon>Brachionidae</taxon>
        <taxon>Brachionus</taxon>
    </lineage>
</organism>
<dbReference type="InterPro" id="IPR001158">
    <property type="entry name" value="DIX"/>
</dbReference>
<dbReference type="GO" id="GO:0005109">
    <property type="term" value="F:frizzled binding"/>
    <property type="evidence" value="ECO:0007669"/>
    <property type="project" value="TreeGrafter"/>
</dbReference>
<dbReference type="GO" id="GO:0035556">
    <property type="term" value="P:intracellular signal transduction"/>
    <property type="evidence" value="ECO:0007669"/>
    <property type="project" value="InterPro"/>
</dbReference>
<feature type="region of interest" description="Disordered" evidence="7">
    <location>
        <begin position="891"/>
        <end position="963"/>
    </location>
</feature>
<dbReference type="PROSITE" id="PS50186">
    <property type="entry name" value="DEP"/>
    <property type="match status" value="1"/>
</dbReference>
<feature type="region of interest" description="Disordered" evidence="7">
    <location>
        <begin position="742"/>
        <end position="801"/>
    </location>
</feature>
<dbReference type="OrthoDB" id="10031689at2759"/>
<dbReference type="InterPro" id="IPR003351">
    <property type="entry name" value="Dishevelled_protein_dom"/>
</dbReference>
<name>A0A814BS53_9BILA</name>
<dbReference type="CDD" id="cd06717">
    <property type="entry name" value="PDZ_Dishevelled-like"/>
    <property type="match status" value="1"/>
</dbReference>
<dbReference type="InterPro" id="IPR029071">
    <property type="entry name" value="Ubiquitin-like_domsf"/>
</dbReference>
<dbReference type="Gene3D" id="2.40.240.130">
    <property type="match status" value="1"/>
</dbReference>
<evidence type="ECO:0000256" key="1">
    <source>
        <dbReference type="ARBA" id="ARBA00004496"/>
    </source>
</evidence>
<feature type="compositionally biased region" description="Low complexity" evidence="7">
    <location>
        <begin position="929"/>
        <end position="963"/>
    </location>
</feature>
<dbReference type="PROSITE" id="PS50841">
    <property type="entry name" value="DIX"/>
    <property type="match status" value="1"/>
</dbReference>
<dbReference type="SMART" id="SM00228">
    <property type="entry name" value="PDZ"/>
    <property type="match status" value="1"/>
</dbReference>
<evidence type="ECO:0000313" key="12">
    <source>
        <dbReference type="Proteomes" id="UP000663879"/>
    </source>
</evidence>
<dbReference type="SUPFAM" id="SSF46785">
    <property type="entry name" value="Winged helix' DNA-binding domain"/>
    <property type="match status" value="1"/>
</dbReference>
<dbReference type="InterPro" id="IPR036388">
    <property type="entry name" value="WH-like_DNA-bd_sf"/>
</dbReference>
<evidence type="ECO:0000259" key="8">
    <source>
        <dbReference type="PROSITE" id="PS50106"/>
    </source>
</evidence>
<keyword evidence="4" id="KW-0963">Cytoplasm</keyword>
<evidence type="ECO:0000256" key="5">
    <source>
        <dbReference type="ARBA" id="ARBA00022687"/>
    </source>
</evidence>
<gene>
    <name evidence="11" type="ORF">OXX778_LOCUS12854</name>
</gene>
<feature type="compositionally biased region" description="Polar residues" evidence="7">
    <location>
        <begin position="287"/>
        <end position="306"/>
    </location>
</feature>
<dbReference type="CDD" id="cd04438">
    <property type="entry name" value="DEP_dishevelled"/>
    <property type="match status" value="1"/>
</dbReference>
<dbReference type="SUPFAM" id="SSF50156">
    <property type="entry name" value="PDZ domain-like"/>
    <property type="match status" value="1"/>
</dbReference>
<feature type="compositionally biased region" description="Polar residues" evidence="7">
    <location>
        <begin position="790"/>
        <end position="801"/>
    </location>
</feature>
<protein>
    <recommendedName>
        <fullName evidence="13">Dishevelled</fullName>
    </recommendedName>
</protein>
<evidence type="ECO:0000256" key="6">
    <source>
        <dbReference type="PROSITE-ProRule" id="PRU00069"/>
    </source>
</evidence>
<evidence type="ECO:0000256" key="4">
    <source>
        <dbReference type="ARBA" id="ARBA00022490"/>
    </source>
</evidence>
<dbReference type="InterPro" id="IPR001478">
    <property type="entry name" value="PDZ"/>
</dbReference>
<feature type="region of interest" description="Disordered" evidence="7">
    <location>
        <begin position="230"/>
        <end position="341"/>
    </location>
</feature>
<feature type="domain" description="PDZ" evidence="8">
    <location>
        <begin position="383"/>
        <end position="456"/>
    </location>
</feature>
<comment type="similarity">
    <text evidence="2">Belongs to the DSH family.</text>
</comment>
<dbReference type="AlphaFoldDB" id="A0A814BS53"/>
<dbReference type="InterPro" id="IPR015506">
    <property type="entry name" value="Dsh/Dvl-rel"/>
</dbReference>
<sequence>MEDTKIIYYMDEDKMPYLIKLNMPPEKAKLKDFKQSLNGGVANKNLKFFFQTIVDDFGTVKEELIDDEALLPCVKGRVVAWLIQVEGSVAGSDTKSNHSMNIDTKNNNDEHSNIENYDSNRHKSKQNPYDTLNGRKNSVNNKNSRAQVNPLKDLNYDDTATETESLISAFDDLKVKKSHKQIVGNHPGHTGSLKRVAKPHFNSFNNHGTNHHIKPTKQKLSLDSHHNRMGHHVQHHHHHQYGHHQQYHHQYQNHPHVHNLKHKNQKHSDSFSDDNSDDDDDDDDETNFMTRTETTGAVPSILSSELDTTTFFDTENDDDDGQFSSITGDTTTSTLSSRRYGHNRNRKRLKHKMPHSNYLKGHNSLHSSMTSLTDSTMSLNIITVTLNMDTVNFLGISIVGQSNKGGEGGIYVGSIMSGGAVALDGRIEPGDMILQVNDISFENMSNDDAVKVLREAVAKLGPVKLVVAKCWDPNPKGYFTVSKQEPVRPIDPQTWVAHTQAFTGVGQQNYSNQNAIYPNGGLKTHQHRLNHSISSFGSTSSLTTSIADTTLTNSFNGHGHYNYGNGVLATTTTTMNGGDSTRYGGNEQLNLTTNTDMEVVVRSMAAPDSGLDIRDRNWLKITIPMAFIGSDVVDWLLYHVEGFPDRRDARKYACNLLKHGFIRHAVNKMRFSEQCYYVFGDFNQNSQLQNGQTLFTLNEESEADFDSVSEFDRDTLYAPMNFPPPGSYNTNIYQQNQPKIYSNLNGIGGPPPPLSYMSSSSSNATSNSTSTTSNNTTSQTIATSQTNASLNSTANPNSQNPCQFYIPPPQLQLTSFNNTANSSNVSSSSMLFNKHTFDGQDDTLGTMNGVPGNAQYTFDNTASTNFNTNPPNSFLSQSQFSYATNTTSATQNIMGKNSNSNPNFMYQQQNMCNNSSGGSSKFESRSVRSSDNSSSGNGSDVELLSSSKSKSKSKQSSAQRQIQQQQQHQIYYMQQQQQSNYYEINQIQTSSSMKTTTTKLTSMQQQQQYESRTLDKIPAEMKRSKNGLADTDSDLYVHFM</sequence>
<evidence type="ECO:0000256" key="3">
    <source>
        <dbReference type="ARBA" id="ARBA00022473"/>
    </source>
</evidence>
<evidence type="ECO:0000259" key="10">
    <source>
        <dbReference type="PROSITE" id="PS50841"/>
    </source>
</evidence>
<feature type="compositionally biased region" description="Polar residues" evidence="7">
    <location>
        <begin position="91"/>
        <end position="105"/>
    </location>
</feature>
<dbReference type="InterPro" id="IPR036390">
    <property type="entry name" value="WH_DNA-bd_sf"/>
</dbReference>
<dbReference type="GO" id="GO:0005829">
    <property type="term" value="C:cytosol"/>
    <property type="evidence" value="ECO:0007669"/>
    <property type="project" value="TreeGrafter"/>
</dbReference>
<dbReference type="InterPro" id="IPR036034">
    <property type="entry name" value="PDZ_sf"/>
</dbReference>
<dbReference type="InterPro" id="IPR038207">
    <property type="entry name" value="DIX_dom_sf"/>
</dbReference>
<dbReference type="PANTHER" id="PTHR10878:SF25">
    <property type="entry name" value="SEGMENT POLARITY PROTEIN DISHEVELLED"/>
    <property type="match status" value="1"/>
</dbReference>
<evidence type="ECO:0000313" key="11">
    <source>
        <dbReference type="EMBL" id="CAF0930040.1"/>
    </source>
</evidence>
<feature type="domain" description="DIX" evidence="10">
    <location>
        <begin position="1"/>
        <end position="86"/>
    </location>
</feature>
<feature type="compositionally biased region" description="Basic residues" evidence="7">
    <location>
        <begin position="230"/>
        <end position="247"/>
    </location>
</feature>
<dbReference type="PANTHER" id="PTHR10878">
    <property type="entry name" value="SEGMENT POLARITY PROTEIN DISHEVELLED"/>
    <property type="match status" value="1"/>
</dbReference>
<dbReference type="Pfam" id="PF02377">
    <property type="entry name" value="Dishevelled"/>
    <property type="match status" value="1"/>
</dbReference>
<dbReference type="SMART" id="SM00021">
    <property type="entry name" value="DAX"/>
    <property type="match status" value="1"/>
</dbReference>
<dbReference type="PRINTS" id="PR01760">
    <property type="entry name" value="DISHEVELLED"/>
</dbReference>
<keyword evidence="12" id="KW-1185">Reference proteome</keyword>
<accession>A0A814BS53</accession>
<keyword evidence="3" id="KW-0217">Developmental protein</keyword>
<proteinExistence type="inferred from homology"/>
<dbReference type="Pfam" id="PF00610">
    <property type="entry name" value="DEP"/>
    <property type="match status" value="1"/>
</dbReference>
<reference evidence="11" key="1">
    <citation type="submission" date="2021-02" db="EMBL/GenBank/DDBJ databases">
        <authorList>
            <person name="Nowell W R."/>
        </authorList>
    </citation>
    <scope>NUCLEOTIDE SEQUENCE</scope>
    <source>
        <strain evidence="11">Ploen Becks lab</strain>
    </source>
</reference>
<feature type="compositionally biased region" description="Acidic residues" evidence="7">
    <location>
        <begin position="271"/>
        <end position="286"/>
    </location>
</feature>
<evidence type="ECO:0000256" key="7">
    <source>
        <dbReference type="SAM" id="MobiDB-lite"/>
    </source>
</evidence>
<feature type="compositionally biased region" description="Basic residues" evidence="7">
    <location>
        <begin position="255"/>
        <end position="265"/>
    </location>
</feature>
<evidence type="ECO:0000256" key="2">
    <source>
        <dbReference type="ARBA" id="ARBA00008735"/>
    </source>
</evidence>
<keyword evidence="5 6" id="KW-0879">Wnt signaling pathway</keyword>
<dbReference type="PROSITE" id="PS50106">
    <property type="entry name" value="PDZ"/>
    <property type="match status" value="1"/>
</dbReference>
<dbReference type="InterPro" id="IPR008339">
    <property type="entry name" value="Dishevelled_fam"/>
</dbReference>
<evidence type="ECO:0008006" key="13">
    <source>
        <dbReference type="Google" id="ProtNLM"/>
    </source>
</evidence>
<feature type="region of interest" description="Disordered" evidence="7">
    <location>
        <begin position="91"/>
        <end position="144"/>
    </location>
</feature>
<dbReference type="Gene3D" id="1.10.10.10">
    <property type="entry name" value="Winged helix-like DNA-binding domain superfamily/Winged helix DNA-binding domain"/>
    <property type="match status" value="1"/>
</dbReference>
<dbReference type="InterPro" id="IPR000591">
    <property type="entry name" value="DEP_dom"/>
</dbReference>
<dbReference type="GO" id="GO:0060070">
    <property type="term" value="P:canonical Wnt signaling pathway"/>
    <property type="evidence" value="ECO:0007669"/>
    <property type="project" value="TreeGrafter"/>
</dbReference>